<dbReference type="PANTHER" id="PTHR12128:SF66">
    <property type="entry name" value="4-HYDROXY-2-OXOGLUTARATE ALDOLASE, MITOCHONDRIAL"/>
    <property type="match status" value="1"/>
</dbReference>
<evidence type="ECO:0000256" key="1">
    <source>
        <dbReference type="ARBA" id="ARBA00023239"/>
    </source>
</evidence>
<name>A0A510NUZ6_TALPI</name>
<evidence type="ECO:0000313" key="6">
    <source>
        <dbReference type="Proteomes" id="UP000053095"/>
    </source>
</evidence>
<dbReference type="AlphaFoldDB" id="A0A510NUZ6"/>
<dbReference type="PANTHER" id="PTHR12128">
    <property type="entry name" value="DIHYDRODIPICOLINATE SYNTHASE"/>
    <property type="match status" value="1"/>
</dbReference>
<keyword evidence="1 2" id="KW-0456">Lyase</keyword>
<dbReference type="PIRSF" id="PIRSF001365">
    <property type="entry name" value="DHDPS"/>
    <property type="match status" value="1"/>
</dbReference>
<accession>A0A510NUZ6</accession>
<evidence type="ECO:0000256" key="2">
    <source>
        <dbReference type="PIRNR" id="PIRNR001365"/>
    </source>
</evidence>
<protein>
    <submittedName>
        <fullName evidence="5">Uncharacterized protein</fullName>
    </submittedName>
</protein>
<evidence type="ECO:0000256" key="3">
    <source>
        <dbReference type="PIRSR" id="PIRSR001365-1"/>
    </source>
</evidence>
<feature type="active site" description="Schiff-base intermediate with substrate" evidence="3">
    <location>
        <position position="180"/>
    </location>
</feature>
<dbReference type="Gene3D" id="3.20.20.70">
    <property type="entry name" value="Aldolase class I"/>
    <property type="match status" value="1"/>
</dbReference>
<dbReference type="SMART" id="SM01130">
    <property type="entry name" value="DHDPS"/>
    <property type="match status" value="1"/>
</dbReference>
<dbReference type="InterPro" id="IPR013785">
    <property type="entry name" value="Aldolase_TIM"/>
</dbReference>
<sequence length="334" mass="35717">MGSVSKTGTPYPPGIHVPSLTWFKSDETQSIDWDIQQKHLEFLISSGLPGVVICGTNGEAAAVTPQEKSKLISLARSIAQNLGRPELAITCGTFGGCTQAIIDDTKIAAEAGADFALVLVPSFFHFALDQDAIIGFFQEVASASPIPIVIYNFPGVVSGLNVNSEMLQILGDHPNIVAVKLTCGTIASVARTVAKFGPGLDLKDNKYAGQPQFVALAGQSDWLVPALSVGGTGCVTGMANLYPKTCIEIFNLFVAGKKAEAEELQIKLASVEWGFGKGGINGTKWVVGKFLGYPEESTWCRRPYPKFLDIGKREWIETTVKPLEEVEAALVKRG</sequence>
<evidence type="ECO:0000256" key="4">
    <source>
        <dbReference type="PIRSR" id="PIRSR001365-2"/>
    </source>
</evidence>
<keyword evidence="6" id="KW-1185">Reference proteome</keyword>
<feature type="binding site" evidence="4">
    <location>
        <position position="235"/>
    </location>
    <ligand>
        <name>pyruvate</name>
        <dbReference type="ChEBI" id="CHEBI:15361"/>
    </ligand>
</feature>
<comment type="similarity">
    <text evidence="2">Belongs to the DapA family.</text>
</comment>
<organism evidence="5 6">
    <name type="scientific">Talaromyces pinophilus</name>
    <name type="common">Penicillium pinophilum</name>
    <dbReference type="NCBI Taxonomy" id="128442"/>
    <lineage>
        <taxon>Eukaryota</taxon>
        <taxon>Fungi</taxon>
        <taxon>Dikarya</taxon>
        <taxon>Ascomycota</taxon>
        <taxon>Pezizomycotina</taxon>
        <taxon>Eurotiomycetes</taxon>
        <taxon>Eurotiomycetidae</taxon>
        <taxon>Eurotiales</taxon>
        <taxon>Trichocomaceae</taxon>
        <taxon>Talaromyces</taxon>
        <taxon>Talaromyces sect. Talaromyces</taxon>
    </lineage>
</organism>
<dbReference type="Pfam" id="PF00701">
    <property type="entry name" value="DHDPS"/>
    <property type="match status" value="1"/>
</dbReference>
<feature type="active site" description="Proton donor/acceptor" evidence="3">
    <location>
        <position position="151"/>
    </location>
</feature>
<dbReference type="GO" id="GO:0008840">
    <property type="term" value="F:4-hydroxy-tetrahydrodipicolinate synthase activity"/>
    <property type="evidence" value="ECO:0007669"/>
    <property type="project" value="TreeGrafter"/>
</dbReference>
<dbReference type="EMBL" id="DF933814">
    <property type="protein sequence ID" value="GAM36071.1"/>
    <property type="molecule type" value="Genomic_DNA"/>
</dbReference>
<dbReference type="InterPro" id="IPR002220">
    <property type="entry name" value="DapA-like"/>
</dbReference>
<reference evidence="6" key="1">
    <citation type="journal article" date="2015" name="Genome Announc.">
        <title>Draft genome sequence of Talaromyces cellulolyticus strain Y-94, a source of lignocellulosic biomass-degrading enzymes.</title>
        <authorList>
            <person name="Fujii T."/>
            <person name="Koike H."/>
            <person name="Sawayama S."/>
            <person name="Yano S."/>
            <person name="Inoue H."/>
        </authorList>
    </citation>
    <scope>NUCLEOTIDE SEQUENCE [LARGE SCALE GENOMIC DNA]</scope>
    <source>
        <strain evidence="6">Y-94</strain>
    </source>
</reference>
<dbReference type="Proteomes" id="UP000053095">
    <property type="component" value="Unassembled WGS sequence"/>
</dbReference>
<proteinExistence type="inferred from homology"/>
<dbReference type="SUPFAM" id="SSF51569">
    <property type="entry name" value="Aldolase"/>
    <property type="match status" value="1"/>
</dbReference>
<evidence type="ECO:0000313" key="5">
    <source>
        <dbReference type="EMBL" id="GAM36071.1"/>
    </source>
</evidence>
<dbReference type="CDD" id="cd00408">
    <property type="entry name" value="DHDPS-like"/>
    <property type="match status" value="1"/>
</dbReference>
<gene>
    <name evidence="5" type="ORF">TCE0_018r04875</name>
</gene>